<comment type="caution">
    <text evidence="2">The sequence shown here is derived from an EMBL/GenBank/DDBJ whole genome shotgun (WGS) entry which is preliminary data.</text>
</comment>
<accession>A0A7K0JA39</accession>
<name>A0A7K0JA39_9ACTN</name>
<feature type="transmembrane region" description="Helical" evidence="1">
    <location>
        <begin position="17"/>
        <end position="41"/>
    </location>
</feature>
<evidence type="ECO:0008006" key="4">
    <source>
        <dbReference type="Google" id="ProtNLM"/>
    </source>
</evidence>
<keyword evidence="3" id="KW-1185">Reference proteome</keyword>
<keyword evidence="1" id="KW-0812">Transmembrane</keyword>
<protein>
    <recommendedName>
        <fullName evidence="4">DUF4381 domain-containing protein</fullName>
    </recommendedName>
</protein>
<proteinExistence type="predicted"/>
<organism evidence="2 3">
    <name type="scientific">Cutibacterium porci</name>
    <dbReference type="NCBI Taxonomy" id="2605781"/>
    <lineage>
        <taxon>Bacteria</taxon>
        <taxon>Bacillati</taxon>
        <taxon>Actinomycetota</taxon>
        <taxon>Actinomycetes</taxon>
        <taxon>Propionibacteriales</taxon>
        <taxon>Propionibacteriaceae</taxon>
        <taxon>Cutibacterium</taxon>
    </lineage>
</organism>
<evidence type="ECO:0000313" key="3">
    <source>
        <dbReference type="Proteomes" id="UP000466104"/>
    </source>
</evidence>
<dbReference type="AlphaFoldDB" id="A0A7K0JA39"/>
<sequence>MHVETSPHYGPLLHSPWWWAFAVGLVIIGVAGLAAIIVGGIKNWLNRRRLTTLGGQRRIATRRLDNAEADWKAGRLNSDELYSHVSATLRRFVGLAEDDDADFRSVEWLRERATTDDRFVEIADIVSDCVAGRFGGGTTADPRDVVARARQVVATWL</sequence>
<gene>
    <name evidence="2" type="ORF">FYJ43_11475</name>
</gene>
<dbReference type="EMBL" id="VUMG01000005">
    <property type="protein sequence ID" value="MSS46618.1"/>
    <property type="molecule type" value="Genomic_DNA"/>
</dbReference>
<dbReference type="RefSeq" id="WP_154564949.1">
    <property type="nucleotide sequence ID" value="NZ_VUMG01000005.1"/>
</dbReference>
<evidence type="ECO:0000256" key="1">
    <source>
        <dbReference type="SAM" id="Phobius"/>
    </source>
</evidence>
<evidence type="ECO:0000313" key="2">
    <source>
        <dbReference type="EMBL" id="MSS46618.1"/>
    </source>
</evidence>
<reference evidence="2 3" key="1">
    <citation type="submission" date="2019-08" db="EMBL/GenBank/DDBJ databases">
        <title>In-depth cultivation of the pig gut microbiome towards novel bacterial diversity and tailored functional studies.</title>
        <authorList>
            <person name="Wylensek D."/>
            <person name="Hitch T.C.A."/>
            <person name="Clavel T."/>
        </authorList>
    </citation>
    <scope>NUCLEOTIDE SEQUENCE [LARGE SCALE GENOMIC DNA]</scope>
    <source>
        <strain evidence="2 3">WCA-380-WT-3A</strain>
    </source>
</reference>
<dbReference type="Proteomes" id="UP000466104">
    <property type="component" value="Unassembled WGS sequence"/>
</dbReference>
<keyword evidence="1" id="KW-1133">Transmembrane helix</keyword>
<keyword evidence="1" id="KW-0472">Membrane</keyword>